<keyword evidence="2" id="KW-1185">Reference proteome</keyword>
<name>A0A0C3RI72_9PORP</name>
<gene>
    <name evidence="1" type="ORF">BA92_01235</name>
</gene>
<dbReference type="RefSeq" id="WP_041504728.1">
    <property type="nucleotide sequence ID" value="NZ_JPIU01000024.1"/>
</dbReference>
<organism evidence="1 2">
    <name type="scientific">Sanguibacteroides justesenii</name>
    <dbReference type="NCBI Taxonomy" id="1547597"/>
    <lineage>
        <taxon>Bacteria</taxon>
        <taxon>Pseudomonadati</taxon>
        <taxon>Bacteroidota</taxon>
        <taxon>Bacteroidia</taxon>
        <taxon>Bacteroidales</taxon>
        <taxon>Porphyromonadaceae</taxon>
        <taxon>Sanguibacteroides</taxon>
    </lineage>
</organism>
<dbReference type="Proteomes" id="UP000031980">
    <property type="component" value="Unassembled WGS sequence"/>
</dbReference>
<evidence type="ECO:0000313" key="2">
    <source>
        <dbReference type="Proteomes" id="UP000031980"/>
    </source>
</evidence>
<dbReference type="EMBL" id="JPIU01000024">
    <property type="protein sequence ID" value="KIO47101.1"/>
    <property type="molecule type" value="Genomic_DNA"/>
</dbReference>
<proteinExistence type="predicted"/>
<comment type="caution">
    <text evidence="1">The sequence shown here is derived from an EMBL/GenBank/DDBJ whole genome shotgun (WGS) entry which is preliminary data.</text>
</comment>
<sequence length="1286" mass="146543">MKNKLFFILIIFLGIPGISPAQNFEPGEQAQGYLNMKNVSVDYATGTFHYSIPLYTLRSGDFLLPVSLDYNAKGVKIDDKPGQTGYNWTLNTGGIVTRVVRGGIADEDDLGYARAESEADAVVVENDIDRVNKRQRDGESDIFTAVFSGNKVNFMIKMDANNRIHAVPLERTNIHIECSTSIAGKFINGWTITDEGGNRYYFYYSELIKNMNSEAAISSNGIRNKMYLSSWYLTRIEPLNGEPITFNYSGRVETEYISPYRTSYWYGRPVIERSLNFSSYQNQFRYAIEQAKRYLGSYSSETQLNSQFLVYAGYGNWIINPYFEENQQIITTNLRIMGMLGDIQRVTAASQNLINTLNNLINSYKNSSSSNARAAASWFQTAKRYVIESIDEMAPVTLKESGGITSYKIASPLLTEIKCVDKKIMFTYKEQMAKLNTITLSDITGNQISKVKLYQGNVLTSLYFYDKNDVSIEKMLFDYYPLPTEGRPYYDLWGYRKRLVGNDNPYSQKVDIEAAKAYSLKTITLKNGGRLSIDYESNVAEYKQEPSSGTIVVDIGGIRVKSLTFMDRTGEKTDSVLYAYPRPGRMVYDSYERLNLVHYEEFTDWVKHSRIRSTGFAFLNTGNNGVYYPYVKETTPGKGIKTFLFHVPSLYFFWPEAPLIYPFWLNGLPLATAEYDDRGNLKRLVEKKYYTDLSFNPGFISPYFYDNMSYFTQGDTSLCYKQKRVQVKPYEYYLDREEQIAYFQGLGTILLYQDEGRLCYYIPYDHTFIPNIEPRTRITLPQQNYELYYGGKTLLKELSEYRFEVQVTDSASFNDFTTWASGTPFQKTEFFYDNPRASGLPTRISRKDSRGNTIVKVTSRVTEMSESASPFISKMKQANLLSPVIKQATLRNGQLIDETVVRYKTLETDSSCFFGLTDQYIYQTENPVAYTLAIPDQNLFTRGENNYRTENSSEYKRIKKFYLPVSNTTRSTSSANVYDASGNYIVLKAHNASPDLVAAIDRNRHTQAAFLKEQVDINTRVRDLCDKFIKGYNVFPKINYGPDYMAYTQTYEHGLMIDIISVVASGTAPVNPQQFQVWLDSARANDNTHAISFMLSYFLVANEPSFDMDINSLQFMIGAICNPEIVNLKFFDKLTPFDPEQIFPAENTISITSVPNTKRVKLFVLVEGPETSLTYSVRHAGGTSNGTLTLSGSSGYSVQSFEIDLTPYAGVISVTATIPSNVVSIVMVPRESSFEAISYNLDGSIFCKFDHNGQLELNEYDEAGRLIRIKDRTGNTMKELQYNRLK</sequence>
<evidence type="ECO:0000313" key="1">
    <source>
        <dbReference type="EMBL" id="KIO47101.1"/>
    </source>
</evidence>
<protein>
    <submittedName>
        <fullName evidence="1">Uncharacterized protein</fullName>
    </submittedName>
</protein>
<reference evidence="1 2" key="1">
    <citation type="submission" date="2014-07" db="EMBL/GenBank/DDBJ databases">
        <title>Porphyromonadaceae bacterium OUH 308042 = ATCC BAA-2681 = DSM 28342 draft genome.</title>
        <authorList>
            <person name="Sydenham T.V."/>
            <person name="Hasman H."/>
            <person name="Justensen U.S."/>
        </authorList>
    </citation>
    <scope>NUCLEOTIDE SEQUENCE [LARGE SCALE GENOMIC DNA]</scope>
    <source>
        <strain evidence="1 2">OUH 308042</strain>
    </source>
</reference>
<accession>A0A0C3RI72</accession>